<accession>A0A2Y9BF25</accession>
<dbReference type="AlphaFoldDB" id="A0A2Y9BF25"/>
<dbReference type="Gene3D" id="2.130.10.10">
    <property type="entry name" value="YVTN repeat-like/Quinoprotein amine dehydrogenase"/>
    <property type="match status" value="1"/>
</dbReference>
<comment type="similarity">
    <text evidence="1">Belongs to the cycloisomerase 2 family.</text>
</comment>
<dbReference type="OrthoDB" id="9790815at2"/>
<evidence type="ECO:0000313" key="3">
    <source>
        <dbReference type="Proteomes" id="UP000245845"/>
    </source>
</evidence>
<evidence type="ECO:0000256" key="1">
    <source>
        <dbReference type="ARBA" id="ARBA00005564"/>
    </source>
</evidence>
<organism evidence="2 3">
    <name type="scientific">Faecalicatena orotica</name>
    <dbReference type="NCBI Taxonomy" id="1544"/>
    <lineage>
        <taxon>Bacteria</taxon>
        <taxon>Bacillati</taxon>
        <taxon>Bacillota</taxon>
        <taxon>Clostridia</taxon>
        <taxon>Lachnospirales</taxon>
        <taxon>Lachnospiraceae</taxon>
        <taxon>Faecalicatena</taxon>
    </lineage>
</organism>
<dbReference type="SUPFAM" id="SSF50974">
    <property type="entry name" value="Nitrous oxide reductase, N-terminal domain"/>
    <property type="match status" value="1"/>
</dbReference>
<dbReference type="InterPro" id="IPR050282">
    <property type="entry name" value="Cycloisomerase_2"/>
</dbReference>
<dbReference type="InterPro" id="IPR011045">
    <property type="entry name" value="N2O_reductase_N"/>
</dbReference>
<keyword evidence="2" id="KW-0413">Isomerase</keyword>
<dbReference type="InterPro" id="IPR015943">
    <property type="entry name" value="WD40/YVTN_repeat-like_dom_sf"/>
</dbReference>
<dbReference type="EMBL" id="QGDL01000009">
    <property type="protein sequence ID" value="PWJ28131.1"/>
    <property type="molecule type" value="Genomic_DNA"/>
</dbReference>
<dbReference type="GO" id="GO:0005829">
    <property type="term" value="C:cytosol"/>
    <property type="evidence" value="ECO:0007669"/>
    <property type="project" value="TreeGrafter"/>
</dbReference>
<reference evidence="2 3" key="1">
    <citation type="submission" date="2018-05" db="EMBL/GenBank/DDBJ databases">
        <title>The Hungate 1000. A catalogue of reference genomes from the rumen microbiome.</title>
        <authorList>
            <person name="Kelly W."/>
        </authorList>
    </citation>
    <scope>NUCLEOTIDE SEQUENCE [LARGE SCALE GENOMIC DNA]</scope>
    <source>
        <strain evidence="2 3">NLAE-zl-C242</strain>
    </source>
</reference>
<keyword evidence="3" id="KW-1185">Reference proteome</keyword>
<dbReference type="RefSeq" id="WP_109731948.1">
    <property type="nucleotide sequence ID" value="NZ_BAAACK010000009.1"/>
</dbReference>
<dbReference type="GO" id="GO:0017057">
    <property type="term" value="F:6-phosphogluconolactonase activity"/>
    <property type="evidence" value="ECO:0007669"/>
    <property type="project" value="TreeGrafter"/>
</dbReference>
<proteinExistence type="inferred from homology"/>
<dbReference type="PANTHER" id="PTHR30344:SF1">
    <property type="entry name" value="6-PHOSPHOGLUCONOLACTONASE"/>
    <property type="match status" value="1"/>
</dbReference>
<sequence length="335" mass="37121">MKHSDINMVTGYLGTYSSPLSEGIYRFTLNKDTGILSGPELFYRLPDCKYLSLYNNLLAAPVKSGDEAGMSLLDIGGGEPSLASKIYEEETTACFVTQDGDFIYSANYHQGIVLIYKKTDGGLILYKRIDIAPGAGCHQILFHEHYMLVPCLLKDEIRIFDRSRDYCPAGSIFFQSGTGPRHGIFTKDHRYLFVVSELSNELYVYRVESGIRMTMLSVTPLLTQEQTKQSLQSPASAAIRFSPDERHLYVSTRFTEIISVFQVQEGQVQLIQQTGSGGIHPRDFVLTENGAYLLAVNRTEGGLVCFPVDPDSGMIGPECSRIPAPEAVSIVLNEA</sequence>
<dbReference type="GO" id="GO:0016853">
    <property type="term" value="F:isomerase activity"/>
    <property type="evidence" value="ECO:0007669"/>
    <property type="project" value="UniProtKB-KW"/>
</dbReference>
<dbReference type="Pfam" id="PF10282">
    <property type="entry name" value="Lactonase"/>
    <property type="match status" value="1"/>
</dbReference>
<dbReference type="InterPro" id="IPR019405">
    <property type="entry name" value="Lactonase_7-beta_prop"/>
</dbReference>
<gene>
    <name evidence="2" type="ORF">A8806_1098</name>
</gene>
<name>A0A2Y9BF25_9FIRM</name>
<protein>
    <submittedName>
        <fullName evidence="2">6-phosphogluconolactonase (Cycloisomerase 2 family)</fullName>
    </submittedName>
</protein>
<dbReference type="Proteomes" id="UP000245845">
    <property type="component" value="Unassembled WGS sequence"/>
</dbReference>
<dbReference type="PANTHER" id="PTHR30344">
    <property type="entry name" value="6-PHOSPHOGLUCONOLACTONASE-RELATED"/>
    <property type="match status" value="1"/>
</dbReference>
<evidence type="ECO:0000313" key="2">
    <source>
        <dbReference type="EMBL" id="PWJ28131.1"/>
    </source>
</evidence>
<comment type="caution">
    <text evidence="2">The sequence shown here is derived from an EMBL/GenBank/DDBJ whole genome shotgun (WGS) entry which is preliminary data.</text>
</comment>